<evidence type="ECO:0000313" key="3">
    <source>
        <dbReference type="Proteomes" id="UP000185934"/>
    </source>
</evidence>
<name>A0A1P8F5J5_9CHLR</name>
<dbReference type="AlphaFoldDB" id="A0A1P8F5J5"/>
<keyword evidence="3" id="KW-1185">Reference proteome</keyword>
<reference evidence="3" key="1">
    <citation type="submission" date="2016-11" db="EMBL/GenBank/DDBJ databases">
        <title>Dehalogenimonas formicexedens sp. nov., a chlorinated alkane respiring bacterium isolated from contaminated groundwater.</title>
        <authorList>
            <person name="Key T.A."/>
            <person name="Bowman K.S."/>
            <person name="Lee I."/>
            <person name="Chun J."/>
            <person name="Albuquerque L."/>
            <person name="da Costa M.S."/>
            <person name="Rainey F.A."/>
            <person name="Moe W.M."/>
        </authorList>
    </citation>
    <scope>NUCLEOTIDE SEQUENCE [LARGE SCALE GENOMIC DNA]</scope>
    <source>
        <strain evidence="3">NSZ-14</strain>
    </source>
</reference>
<protein>
    <recommendedName>
        <fullName evidence="4">DoxX-like family protein</fullName>
    </recommendedName>
</protein>
<keyword evidence="1" id="KW-0812">Transmembrane</keyword>
<evidence type="ECO:0008006" key="4">
    <source>
        <dbReference type="Google" id="ProtNLM"/>
    </source>
</evidence>
<evidence type="ECO:0000313" key="2">
    <source>
        <dbReference type="EMBL" id="APV43612.1"/>
    </source>
</evidence>
<dbReference type="Proteomes" id="UP000185934">
    <property type="component" value="Chromosome"/>
</dbReference>
<gene>
    <name evidence="2" type="ORF">Dform_00249</name>
</gene>
<feature type="transmembrane region" description="Helical" evidence="1">
    <location>
        <begin position="106"/>
        <end position="126"/>
    </location>
</feature>
<dbReference type="EMBL" id="CP018258">
    <property type="protein sequence ID" value="APV43612.1"/>
    <property type="molecule type" value="Genomic_DNA"/>
</dbReference>
<evidence type="ECO:0000256" key="1">
    <source>
        <dbReference type="SAM" id="Phobius"/>
    </source>
</evidence>
<keyword evidence="1" id="KW-1133">Transmembrane helix</keyword>
<organism evidence="2 3">
    <name type="scientific">Dehalogenimonas formicexedens</name>
    <dbReference type="NCBI Taxonomy" id="1839801"/>
    <lineage>
        <taxon>Bacteria</taxon>
        <taxon>Bacillati</taxon>
        <taxon>Chloroflexota</taxon>
        <taxon>Dehalococcoidia</taxon>
        <taxon>Dehalococcoidales</taxon>
        <taxon>Dehalococcoidaceae</taxon>
        <taxon>Dehalogenimonas</taxon>
    </lineage>
</organism>
<feature type="transmembrane region" description="Helical" evidence="1">
    <location>
        <begin position="79"/>
        <end position="99"/>
    </location>
</feature>
<feature type="transmembrane region" description="Helical" evidence="1">
    <location>
        <begin position="20"/>
        <end position="41"/>
    </location>
</feature>
<feature type="transmembrane region" description="Helical" evidence="1">
    <location>
        <begin position="53"/>
        <end position="73"/>
    </location>
</feature>
<keyword evidence="1" id="KW-0472">Membrane</keyword>
<dbReference type="OrthoDB" id="1551186at2"/>
<dbReference type="KEGG" id="dfo:Dform_00249"/>
<accession>A0A1P8F5J5</accession>
<proteinExistence type="predicted"/>
<dbReference type="STRING" id="1839801.Dform_00249"/>
<sequence>MNKNKTKVNNPEDAKVNVKVILAGLWAAHFLLWTFGDAISLMQGISKPAEDNLLLFVAIPTAIAQAGLIFLSLTGTAKVMRWVSILAALVFAVFNLGFLVDAHTGWQYLLGTAYLLFNALVIRYAWQWKSTVVPNTPVVEI</sequence>
<dbReference type="RefSeq" id="WP_076003406.1">
    <property type="nucleotide sequence ID" value="NZ_CP018258.1"/>
</dbReference>